<dbReference type="Proteomes" id="UP000516305">
    <property type="component" value="Chromosome"/>
</dbReference>
<dbReference type="AlphaFoldDB" id="A0A7H0VDG1"/>
<feature type="domain" description="Chorismate-utilising enzyme C-terminal" evidence="1">
    <location>
        <begin position="73"/>
        <end position="312"/>
    </location>
</feature>
<dbReference type="InterPro" id="IPR005801">
    <property type="entry name" value="ADC_synthase"/>
</dbReference>
<dbReference type="EMBL" id="CP060139">
    <property type="protein sequence ID" value="QNR23759.1"/>
    <property type="molecule type" value="Genomic_DNA"/>
</dbReference>
<dbReference type="KEGG" id="chyd:H4K34_15480"/>
<dbReference type="PANTHER" id="PTHR42839">
    <property type="entry name" value="ISOCHORISMATE SYNTHASE ENTC"/>
    <property type="match status" value="1"/>
</dbReference>
<proteinExistence type="predicted"/>
<gene>
    <name evidence="2" type="ORF">H4K34_15480</name>
</gene>
<dbReference type="SUPFAM" id="SSF56322">
    <property type="entry name" value="ADC synthase"/>
    <property type="match status" value="1"/>
</dbReference>
<dbReference type="Gene3D" id="3.60.120.10">
    <property type="entry name" value="Anthranilate synthase"/>
    <property type="match status" value="1"/>
</dbReference>
<dbReference type="InterPro" id="IPR015890">
    <property type="entry name" value="Chorismate_C"/>
</dbReference>
<evidence type="ECO:0000313" key="2">
    <source>
        <dbReference type="EMBL" id="QNR23759.1"/>
    </source>
</evidence>
<reference evidence="2 3" key="1">
    <citation type="submission" date="2020-08" db="EMBL/GenBank/DDBJ databases">
        <title>Croceimicrobium hydrocarbonivorans gen. nov., sp. nov., a novel marine bacterium isolated from a bacterial consortium that degrades polyethylene terephthalate.</title>
        <authorList>
            <person name="Liu R."/>
        </authorList>
    </citation>
    <scope>NUCLEOTIDE SEQUENCE [LARGE SCALE GENOMIC DNA]</scope>
    <source>
        <strain evidence="2 3">A20-9</strain>
    </source>
</reference>
<evidence type="ECO:0000313" key="3">
    <source>
        <dbReference type="Proteomes" id="UP000516305"/>
    </source>
</evidence>
<evidence type="ECO:0000259" key="1">
    <source>
        <dbReference type="Pfam" id="PF00425"/>
    </source>
</evidence>
<sequence>MGDSKIFLAYRVPGGKLQFYRESQDSPQLFHFVNFKADLELQMAMEACAPYDFQAWHFHSDQEAPSKESQLTLLDQSIQALQNGEGAKVVISRLYPAQTKWSPIQVLERMDALYPQATVYLFSHPEAGTWLGASPENLLSLDEGNLEIASLAGTRKWEERDTFTAKEREEQAIVSRSIIDLLKAQNNIEAIEGGNTEIKKAGNLAHLYNAIQAKAGTSFKPESFVKELHPTPAVGGSPKGWAIDFILKNELYDRRFYTGYFGWSHLERSSAQFWVNLRCAEYNGLHNLNLYVGGGITAQSQAMDEWKETEAKAQTILKALEKQNV</sequence>
<name>A0A7H0VDG1_9FLAO</name>
<protein>
    <submittedName>
        <fullName evidence="2">Chorismate-binding protein</fullName>
    </submittedName>
</protein>
<dbReference type="Pfam" id="PF00425">
    <property type="entry name" value="Chorismate_bind"/>
    <property type="match status" value="1"/>
</dbReference>
<keyword evidence="3" id="KW-1185">Reference proteome</keyword>
<dbReference type="RefSeq" id="WP_210758294.1">
    <property type="nucleotide sequence ID" value="NZ_CP060139.1"/>
</dbReference>
<dbReference type="PANTHER" id="PTHR42839:SF2">
    <property type="entry name" value="ISOCHORISMATE SYNTHASE ENTC"/>
    <property type="match status" value="1"/>
</dbReference>
<organism evidence="2 3">
    <name type="scientific">Croceimicrobium hydrocarbonivorans</name>
    <dbReference type="NCBI Taxonomy" id="2761580"/>
    <lineage>
        <taxon>Bacteria</taxon>
        <taxon>Pseudomonadati</taxon>
        <taxon>Bacteroidota</taxon>
        <taxon>Flavobacteriia</taxon>
        <taxon>Flavobacteriales</taxon>
        <taxon>Owenweeksiaceae</taxon>
        <taxon>Croceimicrobium</taxon>
    </lineage>
</organism>
<accession>A0A7H0VDG1</accession>